<evidence type="ECO:0000259" key="1">
    <source>
        <dbReference type="PROSITE" id="PS50075"/>
    </source>
</evidence>
<dbReference type="InterPro" id="IPR009081">
    <property type="entry name" value="PP-bd_ACP"/>
</dbReference>
<dbReference type="SUPFAM" id="SSF47336">
    <property type="entry name" value="ACP-like"/>
    <property type="match status" value="1"/>
</dbReference>
<reference evidence="3" key="1">
    <citation type="journal article" date="2019" name="Int. J. Syst. Evol. Microbiol.">
        <title>The Global Catalogue of Microorganisms (GCM) 10K type strain sequencing project: providing services to taxonomists for standard genome sequencing and annotation.</title>
        <authorList>
            <consortium name="The Broad Institute Genomics Platform"/>
            <consortium name="The Broad Institute Genome Sequencing Center for Infectious Disease"/>
            <person name="Wu L."/>
            <person name="Ma J."/>
        </authorList>
    </citation>
    <scope>NUCLEOTIDE SEQUENCE [LARGE SCALE GENOMIC DNA]</scope>
    <source>
        <strain evidence="3">JCM 31486</strain>
    </source>
</reference>
<organism evidence="2 3">
    <name type="scientific">Kibdelosporangium lantanae</name>
    <dbReference type="NCBI Taxonomy" id="1497396"/>
    <lineage>
        <taxon>Bacteria</taxon>
        <taxon>Bacillati</taxon>
        <taxon>Actinomycetota</taxon>
        <taxon>Actinomycetes</taxon>
        <taxon>Pseudonocardiales</taxon>
        <taxon>Pseudonocardiaceae</taxon>
        <taxon>Kibdelosporangium</taxon>
    </lineage>
</organism>
<keyword evidence="3" id="KW-1185">Reference proteome</keyword>
<dbReference type="InterPro" id="IPR036736">
    <property type="entry name" value="ACP-like_sf"/>
</dbReference>
<sequence length="86" mass="9835">MTNGQIVTVDAEDLRQTLADTMDVDVQELRDDADFIEDVGVDSLMALEVLAVLEKKYGVRFVEQEMRELRTFTDAHRMLTIKLTES</sequence>
<gene>
    <name evidence="2" type="ORF">ACFQ1S_45590</name>
</gene>
<dbReference type="Proteomes" id="UP001597045">
    <property type="component" value="Unassembled WGS sequence"/>
</dbReference>
<dbReference type="Gene3D" id="1.10.1200.10">
    <property type="entry name" value="ACP-like"/>
    <property type="match status" value="1"/>
</dbReference>
<dbReference type="PROSITE" id="PS50075">
    <property type="entry name" value="CARRIER"/>
    <property type="match status" value="1"/>
</dbReference>
<dbReference type="Pfam" id="PF00550">
    <property type="entry name" value="PP-binding"/>
    <property type="match status" value="1"/>
</dbReference>
<feature type="domain" description="Carrier" evidence="1">
    <location>
        <begin position="8"/>
        <end position="83"/>
    </location>
</feature>
<name>A0ABW3MQ18_9PSEU</name>
<dbReference type="EMBL" id="JBHTIS010004344">
    <property type="protein sequence ID" value="MFD1052347.1"/>
    <property type="molecule type" value="Genomic_DNA"/>
</dbReference>
<proteinExistence type="predicted"/>
<accession>A0ABW3MQ18</accession>
<evidence type="ECO:0000313" key="3">
    <source>
        <dbReference type="Proteomes" id="UP001597045"/>
    </source>
</evidence>
<protein>
    <submittedName>
        <fullName evidence="2">Acyl carrier protein</fullName>
    </submittedName>
</protein>
<evidence type="ECO:0000313" key="2">
    <source>
        <dbReference type="EMBL" id="MFD1052347.1"/>
    </source>
</evidence>
<comment type="caution">
    <text evidence="2">The sequence shown here is derived from an EMBL/GenBank/DDBJ whole genome shotgun (WGS) entry which is preliminary data.</text>
</comment>